<dbReference type="Proteomes" id="UP001595755">
    <property type="component" value="Unassembled WGS sequence"/>
</dbReference>
<protein>
    <submittedName>
        <fullName evidence="11">Ger(X)C family spore germination protein</fullName>
    </submittedName>
</protein>
<dbReference type="InterPro" id="IPR038501">
    <property type="entry name" value="Spore_GerAC_C_sf"/>
</dbReference>
<evidence type="ECO:0000313" key="11">
    <source>
        <dbReference type="EMBL" id="MFC4303820.1"/>
    </source>
</evidence>
<keyword evidence="6" id="KW-0564">Palmitate</keyword>
<dbReference type="Pfam" id="PF25198">
    <property type="entry name" value="Spore_GerAC_N"/>
    <property type="match status" value="1"/>
</dbReference>
<name>A0ABV8S944_9BACL</name>
<comment type="subcellular location">
    <subcellularLocation>
        <location evidence="1">Membrane</location>
        <topology evidence="1">Lipid-anchor</topology>
    </subcellularLocation>
</comment>
<evidence type="ECO:0000259" key="9">
    <source>
        <dbReference type="Pfam" id="PF05504"/>
    </source>
</evidence>
<evidence type="ECO:0000256" key="7">
    <source>
        <dbReference type="ARBA" id="ARBA00023288"/>
    </source>
</evidence>
<reference evidence="12" key="1">
    <citation type="journal article" date="2019" name="Int. J. Syst. Evol. Microbiol.">
        <title>The Global Catalogue of Microorganisms (GCM) 10K type strain sequencing project: providing services to taxonomists for standard genome sequencing and annotation.</title>
        <authorList>
            <consortium name="The Broad Institute Genomics Platform"/>
            <consortium name="The Broad Institute Genome Sequencing Center for Infectious Disease"/>
            <person name="Wu L."/>
            <person name="Ma J."/>
        </authorList>
    </citation>
    <scope>NUCLEOTIDE SEQUENCE [LARGE SCALE GENOMIC DNA]</scope>
    <source>
        <strain evidence="12">CGMCC 4.1641</strain>
    </source>
</reference>
<gene>
    <name evidence="11" type="ORF">ACFO1S_10230</name>
</gene>
<evidence type="ECO:0000256" key="6">
    <source>
        <dbReference type="ARBA" id="ARBA00023139"/>
    </source>
</evidence>
<accession>A0ABV8S944</accession>
<evidence type="ECO:0000256" key="3">
    <source>
        <dbReference type="ARBA" id="ARBA00022544"/>
    </source>
</evidence>
<dbReference type="NCBIfam" id="TIGR02887">
    <property type="entry name" value="spore_ger_x_C"/>
    <property type="match status" value="1"/>
</dbReference>
<keyword evidence="4 8" id="KW-0732">Signal</keyword>
<evidence type="ECO:0000256" key="2">
    <source>
        <dbReference type="ARBA" id="ARBA00007886"/>
    </source>
</evidence>
<dbReference type="RefSeq" id="WP_204603721.1">
    <property type="nucleotide sequence ID" value="NZ_JBHSED010000015.1"/>
</dbReference>
<keyword evidence="5" id="KW-0472">Membrane</keyword>
<dbReference type="PROSITE" id="PS51257">
    <property type="entry name" value="PROKAR_LIPOPROTEIN"/>
    <property type="match status" value="1"/>
</dbReference>
<proteinExistence type="inferred from homology"/>
<comment type="similarity">
    <text evidence="2">Belongs to the GerABKC lipoprotein family.</text>
</comment>
<dbReference type="Pfam" id="PF05504">
    <property type="entry name" value="Spore_GerAC"/>
    <property type="match status" value="1"/>
</dbReference>
<keyword evidence="7" id="KW-0449">Lipoprotein</keyword>
<feature type="signal peptide" evidence="8">
    <location>
        <begin position="1"/>
        <end position="21"/>
    </location>
</feature>
<feature type="domain" description="Spore germination protein N-terminal" evidence="10">
    <location>
        <begin position="24"/>
        <end position="190"/>
    </location>
</feature>
<dbReference type="InterPro" id="IPR046953">
    <property type="entry name" value="Spore_GerAC-like_C"/>
</dbReference>
<keyword evidence="3" id="KW-0309">Germination</keyword>
<sequence length="374" mass="42165">MRALKSFLCLLSMLMLSGCWSQINFDQLTVVSAIGLDAAEDDQVRVTLQLANPTLPIAASGGGQQRRPYANYDATGITIHAAIQQIQHQAKKSLFFPQTKIVLIGEKLARRGLDDLLDYFWRETDQNLNSWVLVSRQSAHKTLEEAKELEPVPSQEWKKYLAGTWKRPLHPDVEIYQFLPRLNQVGFQAMSPGIFRSSSAGQDGVMEIGGTAVFRNDRMVGWLTGDESQIVNWLTRGSSRGSFQTDIEHEEAVNFSLTSIRAKIVPVVRDGRLAMRLKLTGVAEVLTTTMPLDFSQAQPMLRQVLNRQVERAVSKTMDKLFVTYGSDVIGFGETLHRRMPSEWKKRKASWDSDLKKVDVEIAVSFRIKRAGLLR</sequence>
<organism evidence="11 12">
    <name type="scientific">Cohnella boryungensis</name>
    <dbReference type="NCBI Taxonomy" id="768479"/>
    <lineage>
        <taxon>Bacteria</taxon>
        <taxon>Bacillati</taxon>
        <taxon>Bacillota</taxon>
        <taxon>Bacilli</taxon>
        <taxon>Bacillales</taxon>
        <taxon>Paenibacillaceae</taxon>
        <taxon>Cohnella</taxon>
    </lineage>
</organism>
<evidence type="ECO:0000256" key="5">
    <source>
        <dbReference type="ARBA" id="ARBA00023136"/>
    </source>
</evidence>
<comment type="caution">
    <text evidence="11">The sequence shown here is derived from an EMBL/GenBank/DDBJ whole genome shotgun (WGS) entry which is preliminary data.</text>
</comment>
<dbReference type="PANTHER" id="PTHR35789">
    <property type="entry name" value="SPORE GERMINATION PROTEIN B3"/>
    <property type="match status" value="1"/>
</dbReference>
<feature type="domain" description="Spore germination GerAC-like C-terminal" evidence="9">
    <location>
        <begin position="210"/>
        <end position="371"/>
    </location>
</feature>
<dbReference type="Gene3D" id="3.30.300.210">
    <property type="entry name" value="Nutrient germinant receptor protein C, domain 3"/>
    <property type="match status" value="1"/>
</dbReference>
<evidence type="ECO:0000256" key="8">
    <source>
        <dbReference type="SAM" id="SignalP"/>
    </source>
</evidence>
<feature type="chain" id="PRO_5047145965" evidence="8">
    <location>
        <begin position="22"/>
        <end position="374"/>
    </location>
</feature>
<dbReference type="EMBL" id="JBHSED010000015">
    <property type="protein sequence ID" value="MFC4303820.1"/>
    <property type="molecule type" value="Genomic_DNA"/>
</dbReference>
<keyword evidence="12" id="KW-1185">Reference proteome</keyword>
<evidence type="ECO:0000259" key="10">
    <source>
        <dbReference type="Pfam" id="PF25198"/>
    </source>
</evidence>
<evidence type="ECO:0000256" key="4">
    <source>
        <dbReference type="ARBA" id="ARBA00022729"/>
    </source>
</evidence>
<dbReference type="PANTHER" id="PTHR35789:SF1">
    <property type="entry name" value="SPORE GERMINATION PROTEIN B3"/>
    <property type="match status" value="1"/>
</dbReference>
<evidence type="ECO:0000256" key="1">
    <source>
        <dbReference type="ARBA" id="ARBA00004635"/>
    </source>
</evidence>
<dbReference type="InterPro" id="IPR057336">
    <property type="entry name" value="GerAC_N"/>
</dbReference>
<dbReference type="InterPro" id="IPR008844">
    <property type="entry name" value="Spore_GerAC-like"/>
</dbReference>
<evidence type="ECO:0000313" key="12">
    <source>
        <dbReference type="Proteomes" id="UP001595755"/>
    </source>
</evidence>